<feature type="transmembrane region" description="Helical" evidence="4">
    <location>
        <begin position="506"/>
        <end position="527"/>
    </location>
</feature>
<comment type="caution">
    <text evidence="5">The sequence shown here is derived from an EMBL/GenBank/DDBJ whole genome shotgun (WGS) entry which is preliminary data.</text>
</comment>
<keyword evidence="4" id="KW-1133">Transmembrane helix</keyword>
<keyword evidence="4" id="KW-0472">Membrane</keyword>
<evidence type="ECO:0000256" key="1">
    <source>
        <dbReference type="ARBA" id="ARBA00022741"/>
    </source>
</evidence>
<dbReference type="InterPro" id="IPR013126">
    <property type="entry name" value="Hsp_70_fam"/>
</dbReference>
<feature type="transmembrane region" description="Helical" evidence="4">
    <location>
        <begin position="358"/>
        <end position="382"/>
    </location>
</feature>
<dbReference type="Gene3D" id="3.90.640.10">
    <property type="entry name" value="Actin, Chain A, domain 4"/>
    <property type="match status" value="1"/>
</dbReference>
<gene>
    <name evidence="5" type="ORF">AAFH96_10555</name>
</gene>
<sequence>MAWPGGGWTQLRFDGGLVLPPGVWVAPDGSLLTGDAAWQRASEDPSRFVASPLLLTGETTVVAGVEVAVLDLVAAVLRRVGDEAARVAGVRVGDVRLVVPAGWGPRRRMWLRQAAHRAGLGQPSLVEAPVAVAGQLVAGGARVLVGEFLLVCDFGGGFEATVLRRGPYGFEVLSTLHDPAAGGTRVDELLLERLRKADPGLPDVSEPGGYGVLAAVRAGREELSSRSVVTVVLPDPLPALVVTGQVLESVAGPVLRRAGGLAGEALAAAEVDPAQVAGVFCTGGGAVMPGAVRAVAEGTGLAPTAVEQPGLAAVVGAASATGPATALVPTGPASRGHPGVGSAGTPGESLGLPSVWRVVAGAVPALASLGLLTHFVATAELFNGTRTSRSPYTYLLANWGELAMAAVVALLACLSLGGVLASALAVSGSAARSPGVRVGTGLVAAAVMGVSVAGLYGVGAALFFGMPLNPFLRWSLWPVVPVAVVAVVGSLVAARSGRAPTAGWHGWLAFPVSSVLAASVGMVLLQYSMTASRWPDLVLLLDAAGRVGGLLLGVGMALAVVSGWLPRLLAAAPLAVFCAAVISAPATGVLAVMYVVAVTVWWLRRLWHLVRSPIRAEHHAW</sequence>
<proteinExistence type="predicted"/>
<feature type="transmembrane region" description="Helical" evidence="4">
    <location>
        <begin position="574"/>
        <end position="603"/>
    </location>
</feature>
<feature type="transmembrane region" description="Helical" evidence="4">
    <location>
        <begin position="547"/>
        <end position="565"/>
    </location>
</feature>
<keyword evidence="2" id="KW-0067">ATP-binding</keyword>
<dbReference type="Proteomes" id="UP001582793">
    <property type="component" value="Unassembled WGS sequence"/>
</dbReference>
<evidence type="ECO:0000313" key="5">
    <source>
        <dbReference type="EMBL" id="MFB6393544.1"/>
    </source>
</evidence>
<dbReference type="RefSeq" id="WP_375733973.1">
    <property type="nucleotide sequence ID" value="NZ_JBCGDC010000023.1"/>
</dbReference>
<dbReference type="Pfam" id="PF00012">
    <property type="entry name" value="HSP70"/>
    <property type="match status" value="1"/>
</dbReference>
<evidence type="ECO:0000256" key="3">
    <source>
        <dbReference type="ARBA" id="ARBA00023186"/>
    </source>
</evidence>
<protein>
    <submittedName>
        <fullName evidence="5">Hsp70 family protein</fullName>
    </submittedName>
</protein>
<reference evidence="5 6" key="1">
    <citation type="submission" date="2024-04" db="EMBL/GenBank/DDBJ databases">
        <title>Polymorphospora sp. isolated from Baiyangdian Lake in Xiong'an New Area.</title>
        <authorList>
            <person name="Zhang X."/>
            <person name="Liu J."/>
        </authorList>
    </citation>
    <scope>NUCLEOTIDE SEQUENCE [LARGE SCALE GENOMIC DNA]</scope>
    <source>
        <strain evidence="5 6">2-325</strain>
    </source>
</reference>
<keyword evidence="3" id="KW-0143">Chaperone</keyword>
<evidence type="ECO:0000256" key="2">
    <source>
        <dbReference type="ARBA" id="ARBA00022840"/>
    </source>
</evidence>
<dbReference type="PANTHER" id="PTHR42749:SF1">
    <property type="entry name" value="CELL SHAPE-DETERMINING PROTEIN MREB"/>
    <property type="match status" value="1"/>
</dbReference>
<dbReference type="Gene3D" id="3.30.420.40">
    <property type="match status" value="2"/>
</dbReference>
<keyword evidence="4" id="KW-0812">Transmembrane</keyword>
<keyword evidence="6" id="KW-1185">Reference proteome</keyword>
<dbReference type="EMBL" id="JBCGDC010000023">
    <property type="protein sequence ID" value="MFB6393544.1"/>
    <property type="molecule type" value="Genomic_DNA"/>
</dbReference>
<dbReference type="SUPFAM" id="SSF53067">
    <property type="entry name" value="Actin-like ATPase domain"/>
    <property type="match status" value="2"/>
</dbReference>
<name>A0ABV5CP74_9ACTN</name>
<feature type="transmembrane region" description="Helical" evidence="4">
    <location>
        <begin position="476"/>
        <end position="494"/>
    </location>
</feature>
<keyword evidence="1" id="KW-0547">Nucleotide-binding</keyword>
<feature type="transmembrane region" description="Helical" evidence="4">
    <location>
        <begin position="402"/>
        <end position="426"/>
    </location>
</feature>
<organism evidence="5 6">
    <name type="scientific">Polymorphospora lycopeni</name>
    <dbReference type="NCBI Taxonomy" id="3140240"/>
    <lineage>
        <taxon>Bacteria</taxon>
        <taxon>Bacillati</taxon>
        <taxon>Actinomycetota</taxon>
        <taxon>Actinomycetes</taxon>
        <taxon>Micromonosporales</taxon>
        <taxon>Micromonosporaceae</taxon>
        <taxon>Polymorphospora</taxon>
    </lineage>
</organism>
<feature type="transmembrane region" description="Helical" evidence="4">
    <location>
        <begin position="438"/>
        <end position="464"/>
    </location>
</feature>
<evidence type="ECO:0000313" key="6">
    <source>
        <dbReference type="Proteomes" id="UP001582793"/>
    </source>
</evidence>
<accession>A0ABV5CP74</accession>
<dbReference type="InterPro" id="IPR043129">
    <property type="entry name" value="ATPase_NBD"/>
</dbReference>
<dbReference type="PANTHER" id="PTHR42749">
    <property type="entry name" value="CELL SHAPE-DETERMINING PROTEIN MREB"/>
    <property type="match status" value="1"/>
</dbReference>
<evidence type="ECO:0000256" key="4">
    <source>
        <dbReference type="SAM" id="Phobius"/>
    </source>
</evidence>